<feature type="coiled-coil region" evidence="8">
    <location>
        <begin position="232"/>
        <end position="266"/>
    </location>
</feature>
<dbReference type="SMART" id="SM00066">
    <property type="entry name" value="GAL4"/>
    <property type="match status" value="1"/>
</dbReference>
<dbReference type="OrthoDB" id="4151048at2759"/>
<dbReference type="PROSITE" id="PS00463">
    <property type="entry name" value="ZN2_CY6_FUNGAL_1"/>
    <property type="match status" value="1"/>
</dbReference>
<feature type="compositionally biased region" description="Basic and acidic residues" evidence="9">
    <location>
        <begin position="76"/>
        <end position="85"/>
    </location>
</feature>
<keyword evidence="4" id="KW-0805">Transcription regulation</keyword>
<evidence type="ECO:0000256" key="8">
    <source>
        <dbReference type="SAM" id="Coils"/>
    </source>
</evidence>
<dbReference type="STRING" id="104259.A0A0F7TK47"/>
<keyword evidence="3" id="KW-0862">Zinc</keyword>
<feature type="region of interest" description="Disordered" evidence="9">
    <location>
        <begin position="25"/>
        <end position="108"/>
    </location>
</feature>
<evidence type="ECO:0000256" key="1">
    <source>
        <dbReference type="ARBA" id="ARBA00004123"/>
    </source>
</evidence>
<dbReference type="PANTHER" id="PTHR47782">
    <property type="entry name" value="ZN(II)2CYS6 TRANSCRIPTION FACTOR (EUROFUNG)-RELATED"/>
    <property type="match status" value="1"/>
</dbReference>
<dbReference type="Pfam" id="PF00172">
    <property type="entry name" value="Zn_clus"/>
    <property type="match status" value="1"/>
</dbReference>
<feature type="coiled-coil region" evidence="8">
    <location>
        <begin position="169"/>
        <end position="196"/>
    </location>
</feature>
<dbReference type="InterPro" id="IPR001138">
    <property type="entry name" value="Zn2Cys6_DnaBD"/>
</dbReference>
<keyword evidence="5" id="KW-0238">DNA-binding</keyword>
<dbReference type="PROSITE" id="PS50048">
    <property type="entry name" value="ZN2_CY6_FUNGAL_2"/>
    <property type="match status" value="1"/>
</dbReference>
<sequence>MEDLNPFEGDVSLFTDLIAFDDVQASHQGSSPFDPASTSPKETSSNSFQVAEEDQDNGQLTTYPEASTLAADDLECTPKPEHTTGDDGGQPLDGKKRRRSRTSPEPDYSEMMVELNKKRKRTGQACDRCKIRRFKCDPGLTGCLGCLDAGLDCKVTDRVTGETYVRGAAGRMAAEIEALKAHVAALQEENNDLKREIEPRSDLPTTNTIPTPDFLAAMASLQDQQQVQYQQVVSLQQDNEKLRQSNRMHREDKRALKKLVEEQEDLLRLTEDVPLFNKKLN</sequence>
<evidence type="ECO:0000256" key="6">
    <source>
        <dbReference type="ARBA" id="ARBA00023163"/>
    </source>
</evidence>
<dbReference type="CDD" id="cd00067">
    <property type="entry name" value="GAL4"/>
    <property type="match status" value="1"/>
</dbReference>
<keyword evidence="7" id="KW-0539">Nucleus</keyword>
<dbReference type="Gene3D" id="4.10.240.10">
    <property type="entry name" value="Zn(2)-C6 fungal-type DNA-binding domain"/>
    <property type="match status" value="1"/>
</dbReference>
<feature type="domain" description="Zn(2)-C6 fungal-type" evidence="10">
    <location>
        <begin position="125"/>
        <end position="155"/>
    </location>
</feature>
<dbReference type="AlphaFoldDB" id="A0A0F7TK47"/>
<evidence type="ECO:0000256" key="9">
    <source>
        <dbReference type="SAM" id="MobiDB-lite"/>
    </source>
</evidence>
<name>A0A0F7TK47_PENBI</name>
<evidence type="ECO:0000256" key="5">
    <source>
        <dbReference type="ARBA" id="ARBA00023125"/>
    </source>
</evidence>
<evidence type="ECO:0000313" key="11">
    <source>
        <dbReference type="EMBL" id="CEJ55846.1"/>
    </source>
</evidence>
<dbReference type="GO" id="GO:0008270">
    <property type="term" value="F:zinc ion binding"/>
    <property type="evidence" value="ECO:0007669"/>
    <property type="project" value="InterPro"/>
</dbReference>
<evidence type="ECO:0000256" key="7">
    <source>
        <dbReference type="ARBA" id="ARBA00023242"/>
    </source>
</evidence>
<comment type="subcellular location">
    <subcellularLocation>
        <location evidence="1">Nucleus</location>
    </subcellularLocation>
</comment>
<evidence type="ECO:0000256" key="2">
    <source>
        <dbReference type="ARBA" id="ARBA00022723"/>
    </source>
</evidence>
<dbReference type="Proteomes" id="UP000042958">
    <property type="component" value="Unassembled WGS sequence"/>
</dbReference>
<keyword evidence="2" id="KW-0479">Metal-binding</keyword>
<keyword evidence="8" id="KW-0175">Coiled coil</keyword>
<dbReference type="GO" id="GO:0005634">
    <property type="term" value="C:nucleus"/>
    <property type="evidence" value="ECO:0007669"/>
    <property type="project" value="UniProtKB-SubCell"/>
</dbReference>
<evidence type="ECO:0000259" key="10">
    <source>
        <dbReference type="PROSITE" id="PS50048"/>
    </source>
</evidence>
<gene>
    <name evidence="11" type="ORF">PMG11_02077</name>
</gene>
<dbReference type="InterPro" id="IPR036864">
    <property type="entry name" value="Zn2-C6_fun-type_DNA-bd_sf"/>
</dbReference>
<keyword evidence="12" id="KW-1185">Reference proteome</keyword>
<keyword evidence="6" id="KW-0804">Transcription</keyword>
<protein>
    <recommendedName>
        <fullName evidence="10">Zn(2)-C6 fungal-type domain-containing protein</fullName>
    </recommendedName>
</protein>
<evidence type="ECO:0000256" key="4">
    <source>
        <dbReference type="ARBA" id="ARBA00023015"/>
    </source>
</evidence>
<dbReference type="PANTHER" id="PTHR47782:SF12">
    <property type="entry name" value="ZN(II)2CYS6 TRANSCRIPTION FACTOR (EUROFUNG)"/>
    <property type="match status" value="1"/>
</dbReference>
<dbReference type="SUPFAM" id="SSF57701">
    <property type="entry name" value="Zn2/Cys6 DNA-binding domain"/>
    <property type="match status" value="1"/>
</dbReference>
<reference evidence="12" key="1">
    <citation type="journal article" date="2015" name="Genome Announc.">
        <title>Draft genome sequence of the fungus Penicillium brasilianum MG11.</title>
        <authorList>
            <person name="Horn F."/>
            <person name="Linde J."/>
            <person name="Mattern D.J."/>
            <person name="Walther G."/>
            <person name="Guthke R."/>
            <person name="Brakhage A.A."/>
            <person name="Valiante V."/>
        </authorList>
    </citation>
    <scope>NUCLEOTIDE SEQUENCE [LARGE SCALE GENOMIC DNA]</scope>
    <source>
        <strain evidence="12">MG11</strain>
    </source>
</reference>
<proteinExistence type="predicted"/>
<evidence type="ECO:0000256" key="3">
    <source>
        <dbReference type="ARBA" id="ARBA00022833"/>
    </source>
</evidence>
<dbReference type="GO" id="GO:0000981">
    <property type="term" value="F:DNA-binding transcription factor activity, RNA polymerase II-specific"/>
    <property type="evidence" value="ECO:0007669"/>
    <property type="project" value="InterPro"/>
</dbReference>
<dbReference type="InterPro" id="IPR052202">
    <property type="entry name" value="Yeast_MetPath_Reg"/>
</dbReference>
<organism evidence="11 12">
    <name type="scientific">Penicillium brasilianum</name>
    <dbReference type="NCBI Taxonomy" id="104259"/>
    <lineage>
        <taxon>Eukaryota</taxon>
        <taxon>Fungi</taxon>
        <taxon>Dikarya</taxon>
        <taxon>Ascomycota</taxon>
        <taxon>Pezizomycotina</taxon>
        <taxon>Eurotiomycetes</taxon>
        <taxon>Eurotiomycetidae</taxon>
        <taxon>Eurotiales</taxon>
        <taxon>Aspergillaceae</taxon>
        <taxon>Penicillium</taxon>
    </lineage>
</organism>
<evidence type="ECO:0000313" key="12">
    <source>
        <dbReference type="Proteomes" id="UP000042958"/>
    </source>
</evidence>
<dbReference type="EMBL" id="CDHK01000002">
    <property type="protein sequence ID" value="CEJ55846.1"/>
    <property type="molecule type" value="Genomic_DNA"/>
</dbReference>
<feature type="compositionally biased region" description="Polar residues" evidence="9">
    <location>
        <begin position="25"/>
        <end position="49"/>
    </location>
</feature>
<accession>A0A0F7TK47</accession>
<dbReference type="GO" id="GO:0043565">
    <property type="term" value="F:sequence-specific DNA binding"/>
    <property type="evidence" value="ECO:0007669"/>
    <property type="project" value="TreeGrafter"/>
</dbReference>
<dbReference type="GO" id="GO:0045944">
    <property type="term" value="P:positive regulation of transcription by RNA polymerase II"/>
    <property type="evidence" value="ECO:0007669"/>
    <property type="project" value="TreeGrafter"/>
</dbReference>